<feature type="transmembrane region" description="Helical" evidence="1">
    <location>
        <begin position="909"/>
        <end position="932"/>
    </location>
</feature>
<dbReference type="EMBL" id="JBBVGT010000001">
    <property type="protein sequence ID" value="MFB5944427.1"/>
    <property type="molecule type" value="Genomic_DNA"/>
</dbReference>
<feature type="transmembrane region" description="Helical" evidence="1">
    <location>
        <begin position="329"/>
        <end position="350"/>
    </location>
</feature>
<gene>
    <name evidence="2" type="ORF">WKR92_01135</name>
</gene>
<dbReference type="Gene3D" id="3.30.2090.10">
    <property type="entry name" value="Multidrug efflux transporter AcrB TolC docking domain, DN and DC subdomains"/>
    <property type="match status" value="2"/>
</dbReference>
<dbReference type="PANTHER" id="PTHR32063:SF24">
    <property type="entry name" value="CATION EFFLUX SYSTEM (ACRB_ACRD_ACRF FAMILY)"/>
    <property type="match status" value="1"/>
</dbReference>
<dbReference type="InterPro" id="IPR027463">
    <property type="entry name" value="AcrB_DN_DC_subdom"/>
</dbReference>
<evidence type="ECO:0000313" key="2">
    <source>
        <dbReference type="EMBL" id="MFB5944427.1"/>
    </source>
</evidence>
<feature type="transmembrane region" description="Helical" evidence="1">
    <location>
        <begin position="953"/>
        <end position="974"/>
    </location>
</feature>
<name>A0ABV5CA52_9SPHI</name>
<accession>A0ABV5CA52</accession>
<feature type="transmembrane region" description="Helical" evidence="1">
    <location>
        <begin position="980"/>
        <end position="1002"/>
    </location>
</feature>
<dbReference type="Gene3D" id="1.20.1640.10">
    <property type="entry name" value="Multidrug efflux transporter AcrB transmembrane domain"/>
    <property type="match status" value="2"/>
</dbReference>
<feature type="transmembrane region" description="Helical" evidence="1">
    <location>
        <begin position="383"/>
        <end position="406"/>
    </location>
</feature>
<feature type="transmembrane region" description="Helical" evidence="1">
    <location>
        <begin position="854"/>
        <end position="876"/>
    </location>
</feature>
<feature type="transmembrane region" description="Helical" evidence="1">
    <location>
        <begin position="357"/>
        <end position="377"/>
    </location>
</feature>
<dbReference type="Gene3D" id="3.30.70.1320">
    <property type="entry name" value="Multidrug efflux transporter AcrB pore domain like"/>
    <property type="match status" value="1"/>
</dbReference>
<dbReference type="InterPro" id="IPR001036">
    <property type="entry name" value="Acrflvin-R"/>
</dbReference>
<dbReference type="PRINTS" id="PR00702">
    <property type="entry name" value="ACRIFLAVINRP"/>
</dbReference>
<dbReference type="RefSeq" id="WP_375556008.1">
    <property type="nucleotide sequence ID" value="NZ_JBBVGT010000001.1"/>
</dbReference>
<dbReference type="PANTHER" id="PTHR32063">
    <property type="match status" value="1"/>
</dbReference>
<protein>
    <submittedName>
        <fullName evidence="2">Efflux RND transporter permease subunit</fullName>
    </submittedName>
</protein>
<feature type="transmembrane region" description="Helical" evidence="1">
    <location>
        <begin position="427"/>
        <end position="447"/>
    </location>
</feature>
<sequence>MSTAKFAIKNSQFTLIMVIMVLVLGVSTVLTMPRSEDPEMKTTVFPVVVIYPGTSPQDMEELIVNPIESKLYDLSDIKQIKTSIVDGVAVLFVEYTFESDVDDKYQELVREVSALRPSLPENIYSIDINRIDPSNVNVIQLALISENAPRALLKKQADDLKENLEAIKALKDVEISGLSDQIIRVDVQTDELSRMNIPLTQVMDLIQSGSQNIPGGNILAGGKTFSIKTTGNYQAIDEIENTIVSSSEGKNILLKDIADVYPSFAPETHITRLNGYRSLFINAAMKKGGNITDVQEEYLSVIDKFKENLPANMDLVTSFDQANNVNKRLSGLGIDFLIAVTLVLFTLLPLGLRASGIVMIAIPLSLSIGIVFLHLFGYSLNQLSIVGFVVALGLLVDDSIVVVENIERWMREGYSKLEAAIKGTEQITLAVIGCTATLVIAFMPLMFMPEAAGSFIRSLPVAVILSVLASMVIALTVVPFLATKMLKPHEHPEGNKVLRVFQKIIHSTYAVVLDKALKKPWKAVAIAGVIFIGSLLLIPIIGFSLFPASEKPQFLINITTPDQSNIYYTDSITRKIEAELDEISEIKYYSSNVGKGNPQIYYNVVQANEKSDFAEIFVQLEADIKAKDKVALINRLREKWSPYPGAKVEVKDFEQGVPVISPVEVKLLGNDLDTLQNVAAKVEQLLASTEGAIYINNPVQNKKTDIRVHVDKAKALALGVPTAYIDQTIRMALAGIDIATYTDPTDTHNEYKIRLSVPRDPYPDMGVFDNLYVNNVRGGAVPLKQLASLELESSSSQINHLDKIRTVSVNSFVANGFSNDEVIQQVIDKMEEMPLPEGYRYIMGGEVESRQQSFGGFGTVIIVTVFLFIAVLVLEFKTLKSTLIVLSVIPLGVVGAVLALLITGNTLSFVATIGMVALAGIEVKNTILLVDFTNQLRREGTELNEAIEKAGELRFLPIILTTLTAIGGLLPIAWSSNPLISPLAIVMIGGLISSTLLSRIITPVIYKLIPPKI</sequence>
<feature type="transmembrane region" description="Helical" evidence="1">
    <location>
        <begin position="12"/>
        <end position="32"/>
    </location>
</feature>
<proteinExistence type="predicted"/>
<dbReference type="Pfam" id="PF00873">
    <property type="entry name" value="ACR_tran"/>
    <property type="match status" value="1"/>
</dbReference>
<dbReference type="SUPFAM" id="SSF82693">
    <property type="entry name" value="Multidrug efflux transporter AcrB pore domain, PN1, PN2, PC1 and PC2 subdomains"/>
    <property type="match status" value="3"/>
</dbReference>
<comment type="caution">
    <text evidence="2">The sequence shown here is derived from an EMBL/GenBank/DDBJ whole genome shotgun (WGS) entry which is preliminary data.</text>
</comment>
<reference evidence="2 3" key="1">
    <citation type="submission" date="2024-04" db="EMBL/GenBank/DDBJ databases">
        <title>Albibacterium profundi sp. nov., isolated from sediment of the Challenger Deep of Mariana Trench.</title>
        <authorList>
            <person name="Wang Y."/>
        </authorList>
    </citation>
    <scope>NUCLEOTIDE SEQUENCE [LARGE SCALE GENOMIC DNA]</scope>
    <source>
        <strain evidence="2 3">RHL897</strain>
    </source>
</reference>
<keyword evidence="1" id="KW-1133">Transmembrane helix</keyword>
<feature type="transmembrane region" description="Helical" evidence="1">
    <location>
        <begin position="883"/>
        <end position="903"/>
    </location>
</feature>
<keyword evidence="1" id="KW-0472">Membrane</keyword>
<dbReference type="SUPFAM" id="SSF82714">
    <property type="entry name" value="Multidrug efflux transporter AcrB TolC docking domain, DN and DC subdomains"/>
    <property type="match status" value="2"/>
</dbReference>
<feature type="transmembrane region" description="Helical" evidence="1">
    <location>
        <begin position="459"/>
        <end position="482"/>
    </location>
</feature>
<dbReference type="Proteomes" id="UP001580928">
    <property type="component" value="Unassembled WGS sequence"/>
</dbReference>
<dbReference type="Gene3D" id="3.30.70.1430">
    <property type="entry name" value="Multidrug efflux transporter AcrB pore domain"/>
    <property type="match status" value="2"/>
</dbReference>
<feature type="transmembrane region" description="Helical" evidence="1">
    <location>
        <begin position="523"/>
        <end position="546"/>
    </location>
</feature>
<organism evidence="2 3">
    <name type="scientific">Albibacterium profundi</name>
    <dbReference type="NCBI Taxonomy" id="3134906"/>
    <lineage>
        <taxon>Bacteria</taxon>
        <taxon>Pseudomonadati</taxon>
        <taxon>Bacteroidota</taxon>
        <taxon>Sphingobacteriia</taxon>
        <taxon>Sphingobacteriales</taxon>
        <taxon>Sphingobacteriaceae</taxon>
        <taxon>Albibacterium</taxon>
    </lineage>
</organism>
<dbReference type="Gene3D" id="3.30.70.1440">
    <property type="entry name" value="Multidrug efflux transporter AcrB pore domain"/>
    <property type="match status" value="1"/>
</dbReference>
<evidence type="ECO:0000256" key="1">
    <source>
        <dbReference type="SAM" id="Phobius"/>
    </source>
</evidence>
<keyword evidence="3" id="KW-1185">Reference proteome</keyword>
<dbReference type="SUPFAM" id="SSF82866">
    <property type="entry name" value="Multidrug efflux transporter AcrB transmembrane domain"/>
    <property type="match status" value="2"/>
</dbReference>
<evidence type="ECO:0000313" key="3">
    <source>
        <dbReference type="Proteomes" id="UP001580928"/>
    </source>
</evidence>
<keyword evidence="1" id="KW-0812">Transmembrane</keyword>